<protein>
    <submittedName>
        <fullName evidence="1">Uncharacterized protein</fullName>
    </submittedName>
</protein>
<gene>
    <name evidence="1" type="ORF">L1987_03551</name>
</gene>
<reference evidence="2" key="1">
    <citation type="journal article" date="2022" name="Mol. Ecol. Resour.">
        <title>The genomes of chicory, endive, great burdock and yacon provide insights into Asteraceae palaeo-polyploidization history and plant inulin production.</title>
        <authorList>
            <person name="Fan W."/>
            <person name="Wang S."/>
            <person name="Wang H."/>
            <person name="Wang A."/>
            <person name="Jiang F."/>
            <person name="Liu H."/>
            <person name="Zhao H."/>
            <person name="Xu D."/>
            <person name="Zhang Y."/>
        </authorList>
    </citation>
    <scope>NUCLEOTIDE SEQUENCE [LARGE SCALE GENOMIC DNA]</scope>
    <source>
        <strain evidence="2">cv. Yunnan</strain>
    </source>
</reference>
<sequence>MSISVLTAFCGLCPYCGFVEEEAALWREETWRLELLVTIIDNNILNWIREDKYISLYGGDDIRAMATAARIPLEMAYVGK</sequence>
<proteinExistence type="predicted"/>
<accession>A0ACB9KAW6</accession>
<name>A0ACB9KAW6_9ASTR</name>
<comment type="caution">
    <text evidence="1">The sequence shown here is derived from an EMBL/GenBank/DDBJ whole genome shotgun (WGS) entry which is preliminary data.</text>
</comment>
<dbReference type="Proteomes" id="UP001056120">
    <property type="component" value="Linkage Group LG01"/>
</dbReference>
<evidence type="ECO:0000313" key="2">
    <source>
        <dbReference type="Proteomes" id="UP001056120"/>
    </source>
</evidence>
<keyword evidence="2" id="KW-1185">Reference proteome</keyword>
<dbReference type="EMBL" id="CM042018">
    <property type="protein sequence ID" value="KAI3829427.1"/>
    <property type="molecule type" value="Genomic_DNA"/>
</dbReference>
<reference evidence="1 2" key="2">
    <citation type="journal article" date="2022" name="Mol. Ecol. Resour.">
        <title>The genomes of chicory, endive, great burdock and yacon provide insights into Asteraceae paleo-polyploidization history and plant inulin production.</title>
        <authorList>
            <person name="Fan W."/>
            <person name="Wang S."/>
            <person name="Wang H."/>
            <person name="Wang A."/>
            <person name="Jiang F."/>
            <person name="Liu H."/>
            <person name="Zhao H."/>
            <person name="Xu D."/>
            <person name="Zhang Y."/>
        </authorList>
    </citation>
    <scope>NUCLEOTIDE SEQUENCE [LARGE SCALE GENOMIC DNA]</scope>
    <source>
        <strain evidence="2">cv. Yunnan</strain>
        <tissue evidence="1">Leaves</tissue>
    </source>
</reference>
<evidence type="ECO:0000313" key="1">
    <source>
        <dbReference type="EMBL" id="KAI3829427.1"/>
    </source>
</evidence>
<organism evidence="1 2">
    <name type="scientific">Smallanthus sonchifolius</name>
    <dbReference type="NCBI Taxonomy" id="185202"/>
    <lineage>
        <taxon>Eukaryota</taxon>
        <taxon>Viridiplantae</taxon>
        <taxon>Streptophyta</taxon>
        <taxon>Embryophyta</taxon>
        <taxon>Tracheophyta</taxon>
        <taxon>Spermatophyta</taxon>
        <taxon>Magnoliopsida</taxon>
        <taxon>eudicotyledons</taxon>
        <taxon>Gunneridae</taxon>
        <taxon>Pentapetalae</taxon>
        <taxon>asterids</taxon>
        <taxon>campanulids</taxon>
        <taxon>Asterales</taxon>
        <taxon>Asteraceae</taxon>
        <taxon>Asteroideae</taxon>
        <taxon>Heliantheae alliance</taxon>
        <taxon>Millerieae</taxon>
        <taxon>Smallanthus</taxon>
    </lineage>
</organism>